<protein>
    <submittedName>
        <fullName evidence="4">Aldose 1-epimerase</fullName>
    </submittedName>
</protein>
<keyword evidence="5" id="KW-1185">Reference proteome</keyword>
<sequence>MLYLENELLKVAVAAKGAELQSIVRKDTGIEYLWSGDAKYWGKKSPVLFPIVGSLKKNQYLYNMQHYTLGRHGFARDMEFAVTAQTAGSATFTLRSNEQTFQVYPFHFSFSIRYELQNDTLSVTYDVKNEGEENMLFSVGAHPAFAVPLVAGTSFEDYYLQFDATENTGVWPLSADGLIENAPKPYLQQTNTLPLNKPMFYGDALVFKQFQSKKISLLSKATSHGLHFHLEGFPFLGIWSAKDADFVCIEPWCGIADGVYASGNLFEKEGINNLSPATTFSRTWSVSLF</sequence>
<dbReference type="InterPro" id="IPR014718">
    <property type="entry name" value="GH-type_carb-bd"/>
</dbReference>
<keyword evidence="3" id="KW-0106">Calcium</keyword>
<evidence type="ECO:0000256" key="3">
    <source>
        <dbReference type="ARBA" id="ARBA00022837"/>
    </source>
</evidence>
<evidence type="ECO:0000313" key="4">
    <source>
        <dbReference type="EMBL" id="GGH77000.1"/>
    </source>
</evidence>
<evidence type="ECO:0000256" key="2">
    <source>
        <dbReference type="ARBA" id="ARBA00011245"/>
    </source>
</evidence>
<organism evidence="4 5">
    <name type="scientific">Filimonas zeae</name>
    <dbReference type="NCBI Taxonomy" id="1737353"/>
    <lineage>
        <taxon>Bacteria</taxon>
        <taxon>Pseudomonadati</taxon>
        <taxon>Bacteroidota</taxon>
        <taxon>Chitinophagia</taxon>
        <taxon>Chitinophagales</taxon>
        <taxon>Chitinophagaceae</taxon>
        <taxon>Filimonas</taxon>
    </lineage>
</organism>
<dbReference type="SUPFAM" id="SSF74650">
    <property type="entry name" value="Galactose mutarotase-like"/>
    <property type="match status" value="1"/>
</dbReference>
<dbReference type="GO" id="GO:0030246">
    <property type="term" value="F:carbohydrate binding"/>
    <property type="evidence" value="ECO:0007669"/>
    <property type="project" value="InterPro"/>
</dbReference>
<dbReference type="PANTHER" id="PTHR11122">
    <property type="entry name" value="APOSPORY-ASSOCIATED PROTEIN C-RELATED"/>
    <property type="match status" value="1"/>
</dbReference>
<evidence type="ECO:0000256" key="1">
    <source>
        <dbReference type="ARBA" id="ARBA00001913"/>
    </source>
</evidence>
<dbReference type="InterPro" id="IPR008183">
    <property type="entry name" value="Aldose_1/G6P_1-epimerase"/>
</dbReference>
<name>A0A917J0U1_9BACT</name>
<dbReference type="Gene3D" id="2.70.98.10">
    <property type="match status" value="1"/>
</dbReference>
<dbReference type="GO" id="GO:0005975">
    <property type="term" value="P:carbohydrate metabolic process"/>
    <property type="evidence" value="ECO:0007669"/>
    <property type="project" value="InterPro"/>
</dbReference>
<dbReference type="EMBL" id="BMIB01000004">
    <property type="protein sequence ID" value="GGH77000.1"/>
    <property type="molecule type" value="Genomic_DNA"/>
</dbReference>
<dbReference type="PANTHER" id="PTHR11122:SF13">
    <property type="entry name" value="GLUCOSE-6-PHOSPHATE 1-EPIMERASE"/>
    <property type="match status" value="1"/>
</dbReference>
<dbReference type="CDD" id="cd09024">
    <property type="entry name" value="Aldose_epim_lacX"/>
    <property type="match status" value="1"/>
</dbReference>
<dbReference type="AlphaFoldDB" id="A0A917J0U1"/>
<evidence type="ECO:0000313" key="5">
    <source>
        <dbReference type="Proteomes" id="UP000627292"/>
    </source>
</evidence>
<accession>A0A917J0U1</accession>
<dbReference type="GO" id="GO:0016853">
    <property type="term" value="F:isomerase activity"/>
    <property type="evidence" value="ECO:0007669"/>
    <property type="project" value="InterPro"/>
</dbReference>
<reference evidence="4" key="1">
    <citation type="journal article" date="2014" name="Int. J. Syst. Evol. Microbiol.">
        <title>Complete genome sequence of Corynebacterium casei LMG S-19264T (=DSM 44701T), isolated from a smear-ripened cheese.</title>
        <authorList>
            <consortium name="US DOE Joint Genome Institute (JGI-PGF)"/>
            <person name="Walter F."/>
            <person name="Albersmeier A."/>
            <person name="Kalinowski J."/>
            <person name="Ruckert C."/>
        </authorList>
    </citation>
    <scope>NUCLEOTIDE SEQUENCE</scope>
    <source>
        <strain evidence="4">CGMCC 1.15290</strain>
    </source>
</reference>
<dbReference type="InterPro" id="IPR011013">
    <property type="entry name" value="Gal_mutarotase_sf_dom"/>
</dbReference>
<dbReference type="InterPro" id="IPR037481">
    <property type="entry name" value="LacX"/>
</dbReference>
<dbReference type="Pfam" id="PF01263">
    <property type="entry name" value="Aldose_epim"/>
    <property type="match status" value="1"/>
</dbReference>
<comment type="subunit">
    <text evidence="2">Monomer.</text>
</comment>
<dbReference type="Proteomes" id="UP000627292">
    <property type="component" value="Unassembled WGS sequence"/>
</dbReference>
<reference evidence="4" key="2">
    <citation type="submission" date="2020-09" db="EMBL/GenBank/DDBJ databases">
        <authorList>
            <person name="Sun Q."/>
            <person name="Zhou Y."/>
        </authorList>
    </citation>
    <scope>NUCLEOTIDE SEQUENCE</scope>
    <source>
        <strain evidence="4">CGMCC 1.15290</strain>
    </source>
</reference>
<gene>
    <name evidence="4" type="primary">galM4</name>
    <name evidence="4" type="ORF">GCM10011379_42690</name>
</gene>
<comment type="caution">
    <text evidence="4">The sequence shown here is derived from an EMBL/GenBank/DDBJ whole genome shotgun (WGS) entry which is preliminary data.</text>
</comment>
<dbReference type="RefSeq" id="WP_188956158.1">
    <property type="nucleotide sequence ID" value="NZ_BMIB01000004.1"/>
</dbReference>
<comment type="cofactor">
    <cofactor evidence="1">
        <name>Ca(2+)</name>
        <dbReference type="ChEBI" id="CHEBI:29108"/>
    </cofactor>
</comment>
<proteinExistence type="predicted"/>